<dbReference type="OrthoDB" id="9796641at2"/>
<protein>
    <submittedName>
        <fullName evidence="1">Uncharacterized protein</fullName>
    </submittedName>
</protein>
<proteinExistence type="predicted"/>
<organism evidence="1 2">
    <name type="scientific">Duganella phyllosphaerae</name>
    <dbReference type="NCBI Taxonomy" id="762836"/>
    <lineage>
        <taxon>Bacteria</taxon>
        <taxon>Pseudomonadati</taxon>
        <taxon>Pseudomonadota</taxon>
        <taxon>Betaproteobacteria</taxon>
        <taxon>Burkholderiales</taxon>
        <taxon>Oxalobacteraceae</taxon>
        <taxon>Telluria group</taxon>
        <taxon>Duganella</taxon>
    </lineage>
</organism>
<evidence type="ECO:0000313" key="2">
    <source>
        <dbReference type="Proteomes" id="UP000175989"/>
    </source>
</evidence>
<evidence type="ECO:0000313" key="1">
    <source>
        <dbReference type="EMBL" id="OFA07717.1"/>
    </source>
</evidence>
<dbReference type="AlphaFoldDB" id="A0A1E7X540"/>
<accession>A0A1E7X540</accession>
<dbReference type="RefSeq" id="WP_070246846.1">
    <property type="nucleotide sequence ID" value="NZ_LROM01000058.1"/>
</dbReference>
<dbReference type="EMBL" id="LROM01000058">
    <property type="protein sequence ID" value="OFA07717.1"/>
    <property type="molecule type" value="Genomic_DNA"/>
</dbReference>
<dbReference type="Proteomes" id="UP000175989">
    <property type="component" value="Unassembled WGS sequence"/>
</dbReference>
<gene>
    <name evidence="1" type="ORF">DUPY_11140</name>
</gene>
<comment type="caution">
    <text evidence="1">The sequence shown here is derived from an EMBL/GenBank/DDBJ whole genome shotgun (WGS) entry which is preliminary data.</text>
</comment>
<sequence>MSKQKIKDADSSVVLTGDAKFRRAQPERSIVPALIIPSAAEDRLITAAALSDPDALPMTNAQLRQLRPARPLPG</sequence>
<keyword evidence="2" id="KW-1185">Reference proteome</keyword>
<name>A0A1E7X540_9BURK</name>
<reference evidence="2" key="1">
    <citation type="journal article" date="2016" name="Front. Microbiol.">
        <title>Molecular Keys to the Janthinobacterium and Duganella spp. Interaction with the Plant Pathogen Fusarium graminearum.</title>
        <authorList>
            <person name="Haack F.S."/>
            <person name="Poehlein A."/>
            <person name="Kroger C."/>
            <person name="Voigt C.A."/>
            <person name="Piepenbring M."/>
            <person name="Bode H.B."/>
            <person name="Daniel R."/>
            <person name="Schafer W."/>
            <person name="Streit W.R."/>
        </authorList>
    </citation>
    <scope>NUCLEOTIDE SEQUENCE [LARGE SCALE GENOMIC DNA]</scope>
    <source>
        <strain evidence="2">T54</strain>
    </source>
</reference>